<dbReference type="SUPFAM" id="SSF55874">
    <property type="entry name" value="ATPase domain of HSP90 chaperone/DNA topoisomerase II/histidine kinase"/>
    <property type="match status" value="1"/>
</dbReference>
<dbReference type="Gene3D" id="3.40.50.2300">
    <property type="match status" value="2"/>
</dbReference>
<accession>A0A1J5RSL6</accession>
<organism evidence="11">
    <name type="scientific">mine drainage metagenome</name>
    <dbReference type="NCBI Taxonomy" id="410659"/>
    <lineage>
        <taxon>unclassified sequences</taxon>
        <taxon>metagenomes</taxon>
        <taxon>ecological metagenomes</taxon>
    </lineage>
</organism>
<evidence type="ECO:0000256" key="8">
    <source>
        <dbReference type="ARBA" id="ARBA00023012"/>
    </source>
</evidence>
<dbReference type="SUPFAM" id="SSF52172">
    <property type="entry name" value="CheY-like"/>
    <property type="match status" value="2"/>
</dbReference>
<gene>
    <name evidence="11" type="primary">rpfC_13</name>
    <name evidence="11" type="ORF">GALL_270190</name>
</gene>
<evidence type="ECO:0000256" key="5">
    <source>
        <dbReference type="ARBA" id="ARBA00022741"/>
    </source>
</evidence>
<feature type="domain" description="Histidine kinase" evidence="9">
    <location>
        <begin position="323"/>
        <end position="544"/>
    </location>
</feature>
<dbReference type="SMART" id="SM00387">
    <property type="entry name" value="HATPase_c"/>
    <property type="match status" value="1"/>
</dbReference>
<dbReference type="SMART" id="SM00388">
    <property type="entry name" value="HisKA"/>
    <property type="match status" value="1"/>
</dbReference>
<reference evidence="11" key="1">
    <citation type="submission" date="2016-10" db="EMBL/GenBank/DDBJ databases">
        <title>Sequence of Gallionella enrichment culture.</title>
        <authorList>
            <person name="Poehlein A."/>
            <person name="Muehling M."/>
            <person name="Daniel R."/>
        </authorList>
    </citation>
    <scope>NUCLEOTIDE SEQUENCE</scope>
</reference>
<dbReference type="FunFam" id="1.10.287.130:FF:000002">
    <property type="entry name" value="Two-component osmosensing histidine kinase"/>
    <property type="match status" value="1"/>
</dbReference>
<dbReference type="GO" id="GO:0005524">
    <property type="term" value="F:ATP binding"/>
    <property type="evidence" value="ECO:0007669"/>
    <property type="project" value="UniProtKB-KW"/>
</dbReference>
<evidence type="ECO:0000256" key="7">
    <source>
        <dbReference type="ARBA" id="ARBA00022840"/>
    </source>
</evidence>
<dbReference type="EMBL" id="MLJW01000271">
    <property type="protein sequence ID" value="OIQ91053.1"/>
    <property type="molecule type" value="Genomic_DNA"/>
</dbReference>
<keyword evidence="3" id="KW-0597">Phosphoprotein</keyword>
<keyword evidence="5" id="KW-0547">Nucleotide-binding</keyword>
<evidence type="ECO:0000256" key="3">
    <source>
        <dbReference type="ARBA" id="ARBA00022553"/>
    </source>
</evidence>
<dbReference type="SMART" id="SM00448">
    <property type="entry name" value="REC"/>
    <property type="match status" value="2"/>
</dbReference>
<dbReference type="InterPro" id="IPR003661">
    <property type="entry name" value="HisK_dim/P_dom"/>
</dbReference>
<dbReference type="Gene3D" id="3.30.450.40">
    <property type="match status" value="1"/>
</dbReference>
<dbReference type="Pfam" id="PF13188">
    <property type="entry name" value="PAS_8"/>
    <property type="match status" value="1"/>
</dbReference>
<dbReference type="FunFam" id="3.30.565.10:FF:000010">
    <property type="entry name" value="Sensor histidine kinase RcsC"/>
    <property type="match status" value="1"/>
</dbReference>
<evidence type="ECO:0000259" key="9">
    <source>
        <dbReference type="PROSITE" id="PS50109"/>
    </source>
</evidence>
<dbReference type="InterPro" id="IPR005467">
    <property type="entry name" value="His_kinase_dom"/>
</dbReference>
<name>A0A1J5RSL6_9ZZZZ</name>
<proteinExistence type="predicted"/>
<dbReference type="Pfam" id="PF02518">
    <property type="entry name" value="HATPase_c"/>
    <property type="match status" value="1"/>
</dbReference>
<dbReference type="CDD" id="cd00156">
    <property type="entry name" value="REC"/>
    <property type="match status" value="1"/>
</dbReference>
<dbReference type="InterPro" id="IPR011006">
    <property type="entry name" value="CheY-like_superfamily"/>
</dbReference>
<dbReference type="InterPro" id="IPR036097">
    <property type="entry name" value="HisK_dim/P_sf"/>
</dbReference>
<comment type="catalytic activity">
    <reaction evidence="1">
        <text>ATP + protein L-histidine = ADP + protein N-phospho-L-histidine.</text>
        <dbReference type="EC" id="2.7.13.3"/>
    </reaction>
</comment>
<evidence type="ECO:0000256" key="2">
    <source>
        <dbReference type="ARBA" id="ARBA00012438"/>
    </source>
</evidence>
<protein>
    <recommendedName>
        <fullName evidence="2">histidine kinase</fullName>
        <ecNumber evidence="2">2.7.13.3</ecNumber>
    </recommendedName>
</protein>
<dbReference type="PRINTS" id="PR00344">
    <property type="entry name" value="BCTRLSENSOR"/>
</dbReference>
<keyword evidence="6" id="KW-0418">Kinase</keyword>
<dbReference type="InterPro" id="IPR036890">
    <property type="entry name" value="HATPase_C_sf"/>
</dbReference>
<feature type="domain" description="Response regulatory" evidence="10">
    <location>
        <begin position="561"/>
        <end position="682"/>
    </location>
</feature>
<dbReference type="InterPro" id="IPR003018">
    <property type="entry name" value="GAF"/>
</dbReference>
<evidence type="ECO:0000256" key="6">
    <source>
        <dbReference type="ARBA" id="ARBA00022777"/>
    </source>
</evidence>
<dbReference type="PANTHER" id="PTHR45339">
    <property type="entry name" value="HYBRID SIGNAL TRANSDUCTION HISTIDINE KINASE J"/>
    <property type="match status" value="1"/>
</dbReference>
<dbReference type="AlphaFoldDB" id="A0A1J5RSL6"/>
<dbReference type="SUPFAM" id="SSF47384">
    <property type="entry name" value="Homodimeric domain of signal transducing histidine kinase"/>
    <property type="match status" value="1"/>
</dbReference>
<dbReference type="Gene3D" id="3.30.565.10">
    <property type="entry name" value="Histidine kinase-like ATPase, C-terminal domain"/>
    <property type="match status" value="1"/>
</dbReference>
<feature type="domain" description="Response regulatory" evidence="10">
    <location>
        <begin position="702"/>
        <end position="819"/>
    </location>
</feature>
<dbReference type="Gene3D" id="3.30.450.20">
    <property type="entry name" value="PAS domain"/>
    <property type="match status" value="1"/>
</dbReference>
<dbReference type="SUPFAM" id="SSF55785">
    <property type="entry name" value="PYP-like sensor domain (PAS domain)"/>
    <property type="match status" value="1"/>
</dbReference>
<dbReference type="PROSITE" id="PS50109">
    <property type="entry name" value="HIS_KIN"/>
    <property type="match status" value="1"/>
</dbReference>
<dbReference type="InterPro" id="IPR035965">
    <property type="entry name" value="PAS-like_dom_sf"/>
</dbReference>
<dbReference type="GO" id="GO:0000155">
    <property type="term" value="F:phosphorelay sensor kinase activity"/>
    <property type="evidence" value="ECO:0007669"/>
    <property type="project" value="InterPro"/>
</dbReference>
<evidence type="ECO:0000256" key="4">
    <source>
        <dbReference type="ARBA" id="ARBA00022679"/>
    </source>
</evidence>
<keyword evidence="4 11" id="KW-0808">Transferase</keyword>
<dbReference type="InterPro" id="IPR029016">
    <property type="entry name" value="GAF-like_dom_sf"/>
</dbReference>
<dbReference type="CDD" id="cd16922">
    <property type="entry name" value="HATPase_EvgS-ArcB-TorS-like"/>
    <property type="match status" value="1"/>
</dbReference>
<dbReference type="CDD" id="cd00082">
    <property type="entry name" value="HisKA"/>
    <property type="match status" value="1"/>
</dbReference>
<keyword evidence="8" id="KW-0902">Two-component regulatory system</keyword>
<dbReference type="CDD" id="cd17546">
    <property type="entry name" value="REC_hyHK_CKI1_RcsC-like"/>
    <property type="match status" value="1"/>
</dbReference>
<evidence type="ECO:0000256" key="1">
    <source>
        <dbReference type="ARBA" id="ARBA00000085"/>
    </source>
</evidence>
<keyword evidence="7" id="KW-0067">ATP-binding</keyword>
<dbReference type="InterPro" id="IPR000014">
    <property type="entry name" value="PAS"/>
</dbReference>
<dbReference type="PROSITE" id="PS50110">
    <property type="entry name" value="RESPONSE_REGULATORY"/>
    <property type="match status" value="2"/>
</dbReference>
<dbReference type="InterPro" id="IPR004358">
    <property type="entry name" value="Sig_transdc_His_kin-like_C"/>
</dbReference>
<dbReference type="InterPro" id="IPR001789">
    <property type="entry name" value="Sig_transdc_resp-reg_receiver"/>
</dbReference>
<evidence type="ECO:0000259" key="10">
    <source>
        <dbReference type="PROSITE" id="PS50110"/>
    </source>
</evidence>
<dbReference type="Pfam" id="PF00512">
    <property type="entry name" value="HisKA"/>
    <property type="match status" value="1"/>
</dbReference>
<dbReference type="Pfam" id="PF13185">
    <property type="entry name" value="GAF_2"/>
    <property type="match status" value="1"/>
</dbReference>
<dbReference type="SMART" id="SM00065">
    <property type="entry name" value="GAF"/>
    <property type="match status" value="1"/>
</dbReference>
<dbReference type="Gene3D" id="1.10.287.130">
    <property type="match status" value="1"/>
</dbReference>
<dbReference type="SUPFAM" id="SSF55781">
    <property type="entry name" value="GAF domain-like"/>
    <property type="match status" value="1"/>
</dbReference>
<dbReference type="InterPro" id="IPR003594">
    <property type="entry name" value="HATPase_dom"/>
</dbReference>
<sequence>MGAQIVDYSDVGIALVRNRTILFANSRLASLFGYPDARNMEGIRSRQLYPDDEGYQAVGRAYATLQEKGAARIDALRFESLNGQELYLDKMGVKVDDSTSIWTFVDVTEREKEKRDRQLLQQFYSALLGAGEVLLQAQDEQTILRETCTRLIQDTMFHAAWIGRPDAAGDIHPLAAAGPGIELLSSFKANIHRQIPRPPVVRAWQDGAIAFNNTHAHDPNMGALRALLAEKHWRSALAAPIHRGGAIWALLVFVSSQEDVFNDKVVALCGQVARMLGAGLDEFDLKQRLRDAQAEISEKNRSLILAREQAEAANRAKSDFLATMSHEIRTPMNGIIGMTSLLLDTALGPDQRRFAETVRASGEALLAIINDVLDLSKIEAGRLTLDEAPFILGGLVDGMVDILAPRLRGKPVEFSTLVPGELAGLYLGDAGRLRQVLLNLVGNAIKFTEQGAVALKIEDLGEAGGQRRLRFVVEDTGIGIPLSVQPKLFSMFTQADATTSRRFGGTGLGLAISRRVVEAMGGEIGFTSREGEGSRFWFSLPLRPLSGDEAAPPAHPLDRVRMLVLDDLAINRDIFTLQLASWGAEVTACETAVEALRLIRAADAQGTPFQIALLDHHMPGMNGLDLAAVLRADPHLAALKIILASSAELGDSSLMAKALRLEAVLLKPVRQSCLLDCLMGQTASAGDDGAEPEAAAVSPGLRVLVADDNFINQQVAVGLLDRLGHRADVASDGGEAVARLEAGRYDLVLMDMQMPGMDGIEATRLIRALPAPKNRTLIVAMTANAMNGDREQCLAAGMDDYIAKPIDRRRLRALLARLVFIPANH</sequence>
<dbReference type="PANTHER" id="PTHR45339:SF6">
    <property type="entry name" value="SENSORY HISTIDINE PROTEIN KINASE"/>
    <property type="match status" value="1"/>
</dbReference>
<dbReference type="Pfam" id="PF00072">
    <property type="entry name" value="Response_reg"/>
    <property type="match status" value="2"/>
</dbReference>
<comment type="caution">
    <text evidence="11">The sequence shown here is derived from an EMBL/GenBank/DDBJ whole genome shotgun (WGS) entry which is preliminary data.</text>
</comment>
<evidence type="ECO:0000313" key="11">
    <source>
        <dbReference type="EMBL" id="OIQ91053.1"/>
    </source>
</evidence>
<dbReference type="EC" id="2.7.13.3" evidence="2"/>